<reference evidence="6 7" key="1">
    <citation type="submission" date="2020-10" db="EMBL/GenBank/DDBJ databases">
        <title>Complete genome sequence of Cupriavidus basilensis CCUG 49340T.</title>
        <authorList>
            <person name="Salva-Serra F."/>
            <person name="Donoso R.A."/>
            <person name="Cho K.H."/>
            <person name="Yoo J.A."/>
            <person name="Lee K."/>
            <person name="Yoon S.-H."/>
            <person name="Perez-Pantoja D."/>
            <person name="Moore E.R.B."/>
        </authorList>
    </citation>
    <scope>NUCLEOTIDE SEQUENCE [LARGE SCALE GENOMIC DNA]</scope>
    <source>
        <strain evidence="7">CCUG 49340</strain>
    </source>
</reference>
<dbReference type="GeneID" id="98405023"/>
<dbReference type="Gene3D" id="1.10.8.80">
    <property type="entry name" value="Magnesium chelatase subunit I, C-Terminal domain"/>
    <property type="match status" value="1"/>
</dbReference>
<accession>A0A643FY85</accession>
<dbReference type="PANTHER" id="PTHR42759">
    <property type="entry name" value="MOXR FAMILY PROTEIN"/>
    <property type="match status" value="1"/>
</dbReference>
<dbReference type="InterPro" id="IPR027417">
    <property type="entry name" value="P-loop_NTPase"/>
</dbReference>
<evidence type="ECO:0000256" key="3">
    <source>
        <dbReference type="ARBA" id="ARBA00061607"/>
    </source>
</evidence>
<proteinExistence type="inferred from homology"/>
<dbReference type="Proteomes" id="UP000397656">
    <property type="component" value="Chromosome 2"/>
</dbReference>
<dbReference type="AlphaFoldDB" id="A0A643FY85"/>
<dbReference type="RefSeq" id="WP_150985575.1">
    <property type="nucleotide sequence ID" value="NZ_CP062804.1"/>
</dbReference>
<dbReference type="GO" id="GO:0016887">
    <property type="term" value="F:ATP hydrolysis activity"/>
    <property type="evidence" value="ECO:0007669"/>
    <property type="project" value="InterPro"/>
</dbReference>
<dbReference type="Gene3D" id="3.40.50.300">
    <property type="entry name" value="P-loop containing nucleotide triphosphate hydrolases"/>
    <property type="match status" value="1"/>
</dbReference>
<evidence type="ECO:0000256" key="1">
    <source>
        <dbReference type="ARBA" id="ARBA00022741"/>
    </source>
</evidence>
<feature type="domain" description="ChlI/MoxR AAA lid" evidence="5">
    <location>
        <begin position="255"/>
        <end position="319"/>
    </location>
</feature>
<evidence type="ECO:0000259" key="5">
    <source>
        <dbReference type="Pfam" id="PF17863"/>
    </source>
</evidence>
<name>A0A643FY85_9BURK</name>
<keyword evidence="1" id="KW-0547">Nucleotide-binding</keyword>
<evidence type="ECO:0000259" key="4">
    <source>
        <dbReference type="Pfam" id="PF07726"/>
    </source>
</evidence>
<evidence type="ECO:0000313" key="7">
    <source>
        <dbReference type="Proteomes" id="UP000397656"/>
    </source>
</evidence>
<dbReference type="PIRSF" id="PIRSF002849">
    <property type="entry name" value="AAA_ATPase_chaperone_MoxR_prd"/>
    <property type="match status" value="1"/>
</dbReference>
<protein>
    <submittedName>
        <fullName evidence="6">MoxR family ATPase</fullName>
    </submittedName>
</protein>
<dbReference type="InterPro" id="IPR050764">
    <property type="entry name" value="CbbQ/NirQ/NorQ/GpvN"/>
</dbReference>
<sequence length="328" mass="35364">MSPREAIAALQQHVERSIKGQGDVIRQIVIGLLANGHLLLESVPGLAKTRMVKSVAASLDAQMRRIQFTPDLLPADITGSDILYQDAGKNSLRFQPGPVFGNLILADEINRAPAKVQSALLEAMEERQVSVGGTTHPMPALFMVLATQNPIEQEGTYPLPEAQMDRFLMKVLITYPAAGDERDVLRLVRGEEIGSTGARATPHEAQAKVPQAAIFAAREEIHGIHVADAIDRYIIDLVNASRTPARFDAELAKWIALGASPRGGIALDRAARANAWLAGRDHVTPDDVRAMALPTLRHRLILSYDASADGLDADAVVNKLVEVVAVPA</sequence>
<dbReference type="InterPro" id="IPR011703">
    <property type="entry name" value="ATPase_AAA-3"/>
</dbReference>
<organism evidence="6 7">
    <name type="scientific">Cupriavidus basilensis</name>
    <dbReference type="NCBI Taxonomy" id="68895"/>
    <lineage>
        <taxon>Bacteria</taxon>
        <taxon>Pseudomonadati</taxon>
        <taxon>Pseudomonadota</taxon>
        <taxon>Betaproteobacteria</taxon>
        <taxon>Burkholderiales</taxon>
        <taxon>Burkholderiaceae</taxon>
        <taxon>Cupriavidus</taxon>
    </lineage>
</organism>
<keyword evidence="2" id="KW-0067">ATP-binding</keyword>
<gene>
    <name evidence="6" type="ORF">F7R26_029145</name>
</gene>
<evidence type="ECO:0000313" key="6">
    <source>
        <dbReference type="EMBL" id="QOT78862.1"/>
    </source>
</evidence>
<dbReference type="SUPFAM" id="SSF52540">
    <property type="entry name" value="P-loop containing nucleoside triphosphate hydrolases"/>
    <property type="match status" value="1"/>
</dbReference>
<dbReference type="FunFam" id="3.40.50.300:FF:000640">
    <property type="entry name" value="MoxR family ATPase"/>
    <property type="match status" value="1"/>
</dbReference>
<dbReference type="Pfam" id="PF07726">
    <property type="entry name" value="AAA_3"/>
    <property type="match status" value="1"/>
</dbReference>
<dbReference type="EMBL" id="CP062804">
    <property type="protein sequence ID" value="QOT78862.1"/>
    <property type="molecule type" value="Genomic_DNA"/>
</dbReference>
<dbReference type="GO" id="GO:0005524">
    <property type="term" value="F:ATP binding"/>
    <property type="evidence" value="ECO:0007669"/>
    <property type="project" value="UniProtKB-KW"/>
</dbReference>
<dbReference type="PANTHER" id="PTHR42759:SF1">
    <property type="entry name" value="MAGNESIUM-CHELATASE SUBUNIT CHLD"/>
    <property type="match status" value="1"/>
</dbReference>
<evidence type="ECO:0000256" key="2">
    <source>
        <dbReference type="ARBA" id="ARBA00022840"/>
    </source>
</evidence>
<feature type="domain" description="ATPase AAA-3" evidence="4">
    <location>
        <begin position="37"/>
        <end position="169"/>
    </location>
</feature>
<dbReference type="Pfam" id="PF17863">
    <property type="entry name" value="AAA_lid_2"/>
    <property type="match status" value="1"/>
</dbReference>
<comment type="similarity">
    <text evidence="3">Belongs to the MoxR family.</text>
</comment>
<dbReference type="InterPro" id="IPR041628">
    <property type="entry name" value="ChlI/MoxR_AAA_lid"/>
</dbReference>